<dbReference type="PRINTS" id="PR00996">
    <property type="entry name" value="CHERMTFRASE"/>
</dbReference>
<dbReference type="OrthoDB" id="9816309at2"/>
<dbReference type="RefSeq" id="WP_145084728.1">
    <property type="nucleotide sequence ID" value="NZ_DAMBUX010000002.1"/>
</dbReference>
<protein>
    <recommendedName>
        <fullName evidence="2">protein-glutamate O-methyltransferase</fullName>
        <ecNumber evidence="2">2.1.1.80</ecNumber>
    </recommendedName>
</protein>
<gene>
    <name evidence="7" type="ORF">LY60_02740</name>
</gene>
<dbReference type="EMBL" id="VLKH01000008">
    <property type="protein sequence ID" value="TWH78712.1"/>
    <property type="molecule type" value="Genomic_DNA"/>
</dbReference>
<dbReference type="Proteomes" id="UP000315343">
    <property type="component" value="Unassembled WGS sequence"/>
</dbReference>
<dbReference type="InterPro" id="IPR026024">
    <property type="entry name" value="Chemotaxis_MeTrfase_CheR"/>
</dbReference>
<keyword evidence="5" id="KW-0949">S-adenosyl-L-methionine</keyword>
<dbReference type="Pfam" id="PF03705">
    <property type="entry name" value="CheR_N"/>
    <property type="match status" value="1"/>
</dbReference>
<reference evidence="7 8" key="1">
    <citation type="submission" date="2019-07" db="EMBL/GenBank/DDBJ databases">
        <title>Genomic Encyclopedia of Type Strains, Phase I: the one thousand microbial genomes (KMG-I) project.</title>
        <authorList>
            <person name="Kyrpides N."/>
        </authorList>
    </citation>
    <scope>NUCLEOTIDE SEQUENCE [LARGE SCALE GENOMIC DNA]</scope>
    <source>
        <strain evidence="7 8">DSM 13558</strain>
    </source>
</reference>
<dbReference type="EC" id="2.1.1.80" evidence="2"/>
<dbReference type="Pfam" id="PF01739">
    <property type="entry name" value="CheR"/>
    <property type="match status" value="1"/>
</dbReference>
<evidence type="ECO:0000256" key="1">
    <source>
        <dbReference type="ARBA" id="ARBA00001541"/>
    </source>
</evidence>
<sequence length="267" mass="31703">MVKLTDNEFLEFVKIMHGNYGIDLSKKRILIEGRLSNLVERKGMNSFSQYLESIKKNDKEEITLLINKLTTNYTYFYREENHFKFLKEVFLPYEEKNNKMKVLNIWSAGCSSGEEPYTLAMVMDDYFKFNSSWKIQILASDISENVLSKAREGIYAEESLSKLPESYKKKYFEKTPDGRYQVVPEIKRNITFKVFNLMDTIREKNKYDVIFCRNVMIYFNAETKMNIVNKFYEAVKPQGYLMIGHAETIQRNQSKFMYISPAIYRKE</sequence>
<name>A0A562J687_9FIRM</name>
<dbReference type="InterPro" id="IPR022642">
    <property type="entry name" value="CheR_C"/>
</dbReference>
<dbReference type="InterPro" id="IPR036804">
    <property type="entry name" value="CheR_N_sf"/>
</dbReference>
<keyword evidence="8" id="KW-1185">Reference proteome</keyword>
<keyword evidence="3 7" id="KW-0489">Methyltransferase</keyword>
<dbReference type="SUPFAM" id="SSF53335">
    <property type="entry name" value="S-adenosyl-L-methionine-dependent methyltransferases"/>
    <property type="match status" value="1"/>
</dbReference>
<proteinExistence type="predicted"/>
<dbReference type="Gene3D" id="3.40.50.150">
    <property type="entry name" value="Vaccinia Virus protein VP39"/>
    <property type="match status" value="1"/>
</dbReference>
<keyword evidence="4 7" id="KW-0808">Transferase</keyword>
<comment type="catalytic activity">
    <reaction evidence="1">
        <text>L-glutamyl-[protein] + S-adenosyl-L-methionine = [protein]-L-glutamate 5-O-methyl ester + S-adenosyl-L-homocysteine</text>
        <dbReference type="Rhea" id="RHEA:24452"/>
        <dbReference type="Rhea" id="RHEA-COMP:10208"/>
        <dbReference type="Rhea" id="RHEA-COMP:10311"/>
        <dbReference type="ChEBI" id="CHEBI:29973"/>
        <dbReference type="ChEBI" id="CHEBI:57856"/>
        <dbReference type="ChEBI" id="CHEBI:59789"/>
        <dbReference type="ChEBI" id="CHEBI:82795"/>
        <dbReference type="EC" id="2.1.1.80"/>
    </reaction>
</comment>
<dbReference type="GO" id="GO:0032259">
    <property type="term" value="P:methylation"/>
    <property type="evidence" value="ECO:0007669"/>
    <property type="project" value="UniProtKB-KW"/>
</dbReference>
<dbReference type="SUPFAM" id="SSF47757">
    <property type="entry name" value="Chemotaxis receptor methyltransferase CheR, N-terminal domain"/>
    <property type="match status" value="1"/>
</dbReference>
<dbReference type="AlphaFoldDB" id="A0A562J687"/>
<dbReference type="PIRSF" id="PIRSF000410">
    <property type="entry name" value="CheR"/>
    <property type="match status" value="1"/>
</dbReference>
<evidence type="ECO:0000313" key="8">
    <source>
        <dbReference type="Proteomes" id="UP000315343"/>
    </source>
</evidence>
<evidence type="ECO:0000259" key="6">
    <source>
        <dbReference type="PROSITE" id="PS50123"/>
    </source>
</evidence>
<evidence type="ECO:0000256" key="3">
    <source>
        <dbReference type="ARBA" id="ARBA00022603"/>
    </source>
</evidence>
<accession>A0A562J687</accession>
<comment type="caution">
    <text evidence="7">The sequence shown here is derived from an EMBL/GenBank/DDBJ whole genome shotgun (WGS) entry which is preliminary data.</text>
</comment>
<dbReference type="InterPro" id="IPR050903">
    <property type="entry name" value="Bact_Chemotaxis_MeTrfase"/>
</dbReference>
<organism evidence="7 8">
    <name type="scientific">Sedimentibacter saalensis</name>
    <dbReference type="NCBI Taxonomy" id="130788"/>
    <lineage>
        <taxon>Bacteria</taxon>
        <taxon>Bacillati</taxon>
        <taxon>Bacillota</taxon>
        <taxon>Tissierellia</taxon>
        <taxon>Sedimentibacter</taxon>
    </lineage>
</organism>
<dbReference type="InterPro" id="IPR000780">
    <property type="entry name" value="CheR_MeTrfase"/>
</dbReference>
<evidence type="ECO:0000256" key="2">
    <source>
        <dbReference type="ARBA" id="ARBA00012534"/>
    </source>
</evidence>
<dbReference type="SMART" id="SM00138">
    <property type="entry name" value="MeTrc"/>
    <property type="match status" value="1"/>
</dbReference>
<dbReference type="PANTHER" id="PTHR24422">
    <property type="entry name" value="CHEMOTAXIS PROTEIN METHYLTRANSFERASE"/>
    <property type="match status" value="1"/>
</dbReference>
<evidence type="ECO:0000256" key="5">
    <source>
        <dbReference type="ARBA" id="ARBA00022691"/>
    </source>
</evidence>
<dbReference type="InterPro" id="IPR029063">
    <property type="entry name" value="SAM-dependent_MTases_sf"/>
</dbReference>
<evidence type="ECO:0000313" key="7">
    <source>
        <dbReference type="EMBL" id="TWH78712.1"/>
    </source>
</evidence>
<dbReference type="InterPro" id="IPR022641">
    <property type="entry name" value="CheR_N"/>
</dbReference>
<dbReference type="PROSITE" id="PS50123">
    <property type="entry name" value="CHER"/>
    <property type="match status" value="1"/>
</dbReference>
<evidence type="ECO:0000256" key="4">
    <source>
        <dbReference type="ARBA" id="ARBA00022679"/>
    </source>
</evidence>
<dbReference type="GO" id="GO:0008983">
    <property type="term" value="F:protein-glutamate O-methyltransferase activity"/>
    <property type="evidence" value="ECO:0007669"/>
    <property type="project" value="UniProtKB-EC"/>
</dbReference>
<feature type="domain" description="CheR-type methyltransferase" evidence="6">
    <location>
        <begin position="1"/>
        <end position="267"/>
    </location>
</feature>
<dbReference type="Gene3D" id="1.10.155.10">
    <property type="entry name" value="Chemotaxis receptor methyltransferase CheR, N-terminal domain"/>
    <property type="match status" value="1"/>
</dbReference>
<dbReference type="PANTHER" id="PTHR24422:SF19">
    <property type="entry name" value="CHEMOTAXIS PROTEIN METHYLTRANSFERASE"/>
    <property type="match status" value="1"/>
</dbReference>